<proteinExistence type="predicted"/>
<dbReference type="EMBL" id="BLLF01004882">
    <property type="protein sequence ID" value="GFH30406.1"/>
    <property type="molecule type" value="Genomic_DNA"/>
</dbReference>
<comment type="caution">
    <text evidence="1">The sequence shown here is derived from an EMBL/GenBank/DDBJ whole genome shotgun (WGS) entry which is preliminary data.</text>
</comment>
<name>A0A6A0ACC7_HAELA</name>
<evidence type="ECO:0000313" key="2">
    <source>
        <dbReference type="Proteomes" id="UP000485058"/>
    </source>
</evidence>
<accession>A0A6A0ACC7</accession>
<gene>
    <name evidence="1" type="ORF">HaLaN_29258</name>
</gene>
<dbReference type="AlphaFoldDB" id="A0A6A0ACC7"/>
<dbReference type="Proteomes" id="UP000485058">
    <property type="component" value="Unassembled WGS sequence"/>
</dbReference>
<sequence>MMAWYYKKQEEQKVGLLHSGWATWFQGPGGGAGRRRKEKLAEDDDDTYTSAAWASNKSLKTKFAGISAVRLP</sequence>
<organism evidence="1 2">
    <name type="scientific">Haematococcus lacustris</name>
    <name type="common">Green alga</name>
    <name type="synonym">Haematococcus pluvialis</name>
    <dbReference type="NCBI Taxonomy" id="44745"/>
    <lineage>
        <taxon>Eukaryota</taxon>
        <taxon>Viridiplantae</taxon>
        <taxon>Chlorophyta</taxon>
        <taxon>core chlorophytes</taxon>
        <taxon>Chlorophyceae</taxon>
        <taxon>CS clade</taxon>
        <taxon>Chlamydomonadales</taxon>
        <taxon>Haematococcaceae</taxon>
        <taxon>Haematococcus</taxon>
    </lineage>
</organism>
<evidence type="ECO:0000313" key="1">
    <source>
        <dbReference type="EMBL" id="GFH30406.1"/>
    </source>
</evidence>
<reference evidence="1 2" key="1">
    <citation type="submission" date="2020-02" db="EMBL/GenBank/DDBJ databases">
        <title>Draft genome sequence of Haematococcus lacustris strain NIES-144.</title>
        <authorList>
            <person name="Morimoto D."/>
            <person name="Nakagawa S."/>
            <person name="Yoshida T."/>
            <person name="Sawayama S."/>
        </authorList>
    </citation>
    <scope>NUCLEOTIDE SEQUENCE [LARGE SCALE GENOMIC DNA]</scope>
    <source>
        <strain evidence="1 2">NIES-144</strain>
    </source>
</reference>
<protein>
    <submittedName>
        <fullName evidence="1">Uncharacterized protein</fullName>
    </submittedName>
</protein>
<keyword evidence="2" id="KW-1185">Reference proteome</keyword>